<evidence type="ECO:0000313" key="2">
    <source>
        <dbReference type="EMBL" id="EGF76588.1"/>
    </source>
</evidence>
<dbReference type="RefSeq" id="XP_006682920.1">
    <property type="nucleotide sequence ID" value="XM_006682857.1"/>
</dbReference>
<dbReference type="Proteomes" id="UP000007241">
    <property type="component" value="Unassembled WGS sequence"/>
</dbReference>
<dbReference type="InParanoid" id="F4PE34"/>
<protein>
    <submittedName>
        <fullName evidence="2">Uncharacterized protein</fullName>
    </submittedName>
</protein>
<keyword evidence="1" id="KW-0472">Membrane</keyword>
<sequence>MRENTRHYFKFNRRIIFISTMLTLVFPGLLWYGAEKFAFTMQPAGAGRKDSWYVPRNGRLHVANEQKPAE</sequence>
<proteinExistence type="predicted"/>
<gene>
    <name evidence="2" type="ORF">BATDEDRAFT_92612</name>
</gene>
<dbReference type="GeneID" id="18244694"/>
<evidence type="ECO:0000256" key="1">
    <source>
        <dbReference type="SAM" id="Phobius"/>
    </source>
</evidence>
<feature type="transmembrane region" description="Helical" evidence="1">
    <location>
        <begin position="15"/>
        <end position="34"/>
    </location>
</feature>
<dbReference type="AlphaFoldDB" id="F4PE34"/>
<keyword evidence="1" id="KW-1133">Transmembrane helix</keyword>
<accession>F4PE34</accession>
<keyword evidence="1" id="KW-0812">Transmembrane</keyword>
<dbReference type="EMBL" id="GL882896">
    <property type="protein sequence ID" value="EGF76588.1"/>
    <property type="molecule type" value="Genomic_DNA"/>
</dbReference>
<dbReference type="HOGENOM" id="CLU_2757387_0_0_1"/>
<organism evidence="2 3">
    <name type="scientific">Batrachochytrium dendrobatidis (strain JAM81 / FGSC 10211)</name>
    <name type="common">Frog chytrid fungus</name>
    <dbReference type="NCBI Taxonomy" id="684364"/>
    <lineage>
        <taxon>Eukaryota</taxon>
        <taxon>Fungi</taxon>
        <taxon>Fungi incertae sedis</taxon>
        <taxon>Chytridiomycota</taxon>
        <taxon>Chytridiomycota incertae sedis</taxon>
        <taxon>Chytridiomycetes</taxon>
        <taxon>Rhizophydiales</taxon>
        <taxon>Rhizophydiales incertae sedis</taxon>
        <taxon>Batrachochytrium</taxon>
    </lineage>
</organism>
<name>F4PE34_BATDJ</name>
<evidence type="ECO:0000313" key="3">
    <source>
        <dbReference type="Proteomes" id="UP000007241"/>
    </source>
</evidence>
<keyword evidence="3" id="KW-1185">Reference proteome</keyword>
<reference evidence="2 3" key="1">
    <citation type="submission" date="2009-12" db="EMBL/GenBank/DDBJ databases">
        <title>The draft genome of Batrachochytrium dendrobatidis.</title>
        <authorList>
            <consortium name="US DOE Joint Genome Institute (JGI-PGF)"/>
            <person name="Kuo A."/>
            <person name="Salamov A."/>
            <person name="Schmutz J."/>
            <person name="Lucas S."/>
            <person name="Pitluck S."/>
            <person name="Rosenblum E."/>
            <person name="Stajich J."/>
            <person name="Eisen M."/>
            <person name="Grigoriev I.V."/>
        </authorList>
    </citation>
    <scope>NUCLEOTIDE SEQUENCE [LARGE SCALE GENOMIC DNA]</scope>
    <source>
        <strain evidence="3">JAM81 / FGSC 10211</strain>
    </source>
</reference>
<dbReference type="OrthoDB" id="15108at2759"/>